<dbReference type="PANTHER" id="PTHR31377:SF0">
    <property type="entry name" value="AGMATINE DEIMINASE-RELATED"/>
    <property type="match status" value="1"/>
</dbReference>
<dbReference type="Gene3D" id="3.75.10.10">
    <property type="entry name" value="L-arginine/glycine Amidinotransferase, Chain A"/>
    <property type="match status" value="1"/>
</dbReference>
<accession>A0A326RV52</accession>
<dbReference type="EMBL" id="QKTX01000003">
    <property type="protein sequence ID" value="PZV85404.1"/>
    <property type="molecule type" value="Genomic_DNA"/>
</dbReference>
<sequence length="277" mass="31734">MTPDSQTNFLYLADTLPKKFPEFYARLERELKAQNVAFDFLPGTKDVWAVDYMPIQVGDSFIQFRYDPGYLKPLKYQKTKSDVDAICASLGIQTHKSDIVLDGGNLVRSAHQAFVTDRIFEDNPAWERKALLTELKKLLELDRIFLLPVQPGDFTGHADGMARFVNEKTILANDYAKESRKFYEALEIALHNTGLEVVKLPYNVYNNPSNNHANGDYINFLQMENVIFVPVFNFKEDEEALRIIETCFPDQKVIPIESNVLAKDGGILNCISWNIRR</sequence>
<keyword evidence="1" id="KW-0378">Hydrolase</keyword>
<name>A0A326RV52_9BACT</name>
<organism evidence="2 3">
    <name type="scientific">Algoriphagus aquaeductus</name>
    <dbReference type="NCBI Taxonomy" id="475299"/>
    <lineage>
        <taxon>Bacteria</taxon>
        <taxon>Pseudomonadati</taxon>
        <taxon>Bacteroidota</taxon>
        <taxon>Cytophagia</taxon>
        <taxon>Cytophagales</taxon>
        <taxon>Cyclobacteriaceae</taxon>
        <taxon>Algoriphagus</taxon>
    </lineage>
</organism>
<comment type="caution">
    <text evidence="2">The sequence shown here is derived from an EMBL/GenBank/DDBJ whole genome shotgun (WGS) entry which is preliminary data.</text>
</comment>
<dbReference type="RefSeq" id="WP_111391863.1">
    <property type="nucleotide sequence ID" value="NZ_QKTX01000003.1"/>
</dbReference>
<dbReference type="InterPro" id="IPR007466">
    <property type="entry name" value="Peptidyl-Arg-deiminase_porph"/>
</dbReference>
<dbReference type="Proteomes" id="UP000248917">
    <property type="component" value="Unassembled WGS sequence"/>
</dbReference>
<dbReference type="OrthoDB" id="7871381at2"/>
<keyword evidence="3" id="KW-1185">Reference proteome</keyword>
<dbReference type="GO" id="GO:0047632">
    <property type="term" value="F:agmatine deiminase activity"/>
    <property type="evidence" value="ECO:0007669"/>
    <property type="project" value="TreeGrafter"/>
</dbReference>
<evidence type="ECO:0000313" key="2">
    <source>
        <dbReference type="EMBL" id="PZV85404.1"/>
    </source>
</evidence>
<evidence type="ECO:0000256" key="1">
    <source>
        <dbReference type="ARBA" id="ARBA00022801"/>
    </source>
</evidence>
<dbReference type="GO" id="GO:0009446">
    <property type="term" value="P:putrescine biosynthetic process"/>
    <property type="evidence" value="ECO:0007669"/>
    <property type="project" value="InterPro"/>
</dbReference>
<dbReference type="PANTHER" id="PTHR31377">
    <property type="entry name" value="AGMATINE DEIMINASE-RELATED"/>
    <property type="match status" value="1"/>
</dbReference>
<evidence type="ECO:0000313" key="3">
    <source>
        <dbReference type="Proteomes" id="UP000248917"/>
    </source>
</evidence>
<dbReference type="GO" id="GO:0004668">
    <property type="term" value="F:protein-arginine deiminase activity"/>
    <property type="evidence" value="ECO:0007669"/>
    <property type="project" value="InterPro"/>
</dbReference>
<gene>
    <name evidence="2" type="ORF">CLV31_103196</name>
</gene>
<dbReference type="SUPFAM" id="SSF55909">
    <property type="entry name" value="Pentein"/>
    <property type="match status" value="1"/>
</dbReference>
<proteinExistence type="predicted"/>
<protein>
    <submittedName>
        <fullName evidence="2">Agmatine deiminase</fullName>
    </submittedName>
</protein>
<dbReference type="Pfam" id="PF04371">
    <property type="entry name" value="PAD_porph"/>
    <property type="match status" value="1"/>
</dbReference>
<reference evidence="2 3" key="1">
    <citation type="submission" date="2018-06" db="EMBL/GenBank/DDBJ databases">
        <title>Genomic Encyclopedia of Archaeal and Bacterial Type Strains, Phase II (KMG-II): from individual species to whole genera.</title>
        <authorList>
            <person name="Goeker M."/>
        </authorList>
    </citation>
    <scope>NUCLEOTIDE SEQUENCE [LARGE SCALE GENOMIC DNA]</scope>
    <source>
        <strain evidence="2 3">T4</strain>
    </source>
</reference>
<dbReference type="AlphaFoldDB" id="A0A326RV52"/>